<reference evidence="3 4" key="1">
    <citation type="submission" date="2020-04" db="EMBL/GenBank/DDBJ databases">
        <title>Draft genome of Pyxidicoccus fallax type strain.</title>
        <authorList>
            <person name="Whitworth D.E."/>
        </authorList>
    </citation>
    <scope>NUCLEOTIDE SEQUENCE [LARGE SCALE GENOMIC DNA]</scope>
    <source>
        <strain evidence="3 4">DSM 14698</strain>
    </source>
</reference>
<proteinExistence type="predicted"/>
<dbReference type="Gene3D" id="3.20.20.100">
    <property type="entry name" value="NADP-dependent oxidoreductase domain"/>
    <property type="match status" value="1"/>
</dbReference>
<accession>A0A848LRQ8</accession>
<evidence type="ECO:0000313" key="4">
    <source>
        <dbReference type="Proteomes" id="UP000518300"/>
    </source>
</evidence>
<dbReference type="InterPro" id="IPR053135">
    <property type="entry name" value="AKR2_Oxidoreductase"/>
</dbReference>
<evidence type="ECO:0000259" key="2">
    <source>
        <dbReference type="Pfam" id="PF00248"/>
    </source>
</evidence>
<comment type="caution">
    <text evidence="3">The sequence shown here is derived from an EMBL/GenBank/DDBJ whole genome shotgun (WGS) entry which is preliminary data.</text>
</comment>
<dbReference type="PANTHER" id="PTHR43312">
    <property type="entry name" value="D-THREO-ALDOSE 1-DEHYDROGENASE"/>
    <property type="match status" value="1"/>
</dbReference>
<dbReference type="AlphaFoldDB" id="A0A848LRQ8"/>
<dbReference type="SUPFAM" id="SSF51430">
    <property type="entry name" value="NAD(P)-linked oxidoreductase"/>
    <property type="match status" value="1"/>
</dbReference>
<sequence length="327" mass="34982">MTSRRDFLTTSGLALAGLALGPLAGCRRGSEGGSAPTAPRTQSAEAARATPARGSLLTRAIPSTGEQVPVIGMGTSGSFEVSAGTPEYDALKQVLKVFFDGGGRLIDTSPNYGPADTVLGALLAEGGSRERCFLATKIAADDLASAKEQWAESLRRLKTDRVELLQVHNLRAWEIQLPYARELKAQGKTKYIGLTHYRENGHAELERIVRAEKPDFLQINYSVASPQAARSLFPMAQELGVAVLVNRAFEDGKLFAQVADRPLPGWAAEVGVDSWAQLFLKFAISHPAVTAVIPATGKPNRQADNLKGGTGPLLSEAQQTELISMFK</sequence>
<keyword evidence="4" id="KW-1185">Reference proteome</keyword>
<dbReference type="EMBL" id="JABBJJ010000240">
    <property type="protein sequence ID" value="NMO20371.1"/>
    <property type="molecule type" value="Genomic_DNA"/>
</dbReference>
<organism evidence="3 4">
    <name type="scientific">Pyxidicoccus fallax</name>
    <dbReference type="NCBI Taxonomy" id="394095"/>
    <lineage>
        <taxon>Bacteria</taxon>
        <taxon>Pseudomonadati</taxon>
        <taxon>Myxococcota</taxon>
        <taxon>Myxococcia</taxon>
        <taxon>Myxococcales</taxon>
        <taxon>Cystobacterineae</taxon>
        <taxon>Myxococcaceae</taxon>
        <taxon>Pyxidicoccus</taxon>
    </lineage>
</organism>
<evidence type="ECO:0000256" key="1">
    <source>
        <dbReference type="SAM" id="MobiDB-lite"/>
    </source>
</evidence>
<dbReference type="CDD" id="cd19095">
    <property type="entry name" value="AKR_PA4992-like"/>
    <property type="match status" value="1"/>
</dbReference>
<dbReference type="Pfam" id="PF00248">
    <property type="entry name" value="Aldo_ket_red"/>
    <property type="match status" value="1"/>
</dbReference>
<dbReference type="InterPro" id="IPR019546">
    <property type="entry name" value="TAT_signal_bac_arc"/>
</dbReference>
<gene>
    <name evidence="3" type="ORF">HG543_36755</name>
</gene>
<dbReference type="Proteomes" id="UP000518300">
    <property type="component" value="Unassembled WGS sequence"/>
</dbReference>
<dbReference type="InterPro" id="IPR023210">
    <property type="entry name" value="NADP_OxRdtase_dom"/>
</dbReference>
<dbReference type="NCBIfam" id="TIGR01409">
    <property type="entry name" value="TAT_signal_seq"/>
    <property type="match status" value="1"/>
</dbReference>
<dbReference type="InterPro" id="IPR006311">
    <property type="entry name" value="TAT_signal"/>
</dbReference>
<dbReference type="InterPro" id="IPR036812">
    <property type="entry name" value="NAD(P)_OxRdtase_dom_sf"/>
</dbReference>
<dbReference type="PROSITE" id="PS51318">
    <property type="entry name" value="TAT"/>
    <property type="match status" value="1"/>
</dbReference>
<protein>
    <submittedName>
        <fullName evidence="3">Aldo/keto reductase</fullName>
    </submittedName>
</protein>
<dbReference type="RefSeq" id="WP_169349591.1">
    <property type="nucleotide sequence ID" value="NZ_JABBJJ010000240.1"/>
</dbReference>
<name>A0A848LRQ8_9BACT</name>
<dbReference type="PANTHER" id="PTHR43312:SF1">
    <property type="entry name" value="NADP-DEPENDENT OXIDOREDUCTASE DOMAIN-CONTAINING PROTEIN"/>
    <property type="match status" value="1"/>
</dbReference>
<feature type="domain" description="NADP-dependent oxidoreductase" evidence="2">
    <location>
        <begin position="71"/>
        <end position="308"/>
    </location>
</feature>
<evidence type="ECO:0000313" key="3">
    <source>
        <dbReference type="EMBL" id="NMO20371.1"/>
    </source>
</evidence>
<feature type="region of interest" description="Disordered" evidence="1">
    <location>
        <begin position="29"/>
        <end position="59"/>
    </location>
</feature>